<evidence type="ECO:0000313" key="1">
    <source>
        <dbReference type="EMBL" id="DAD80390.1"/>
    </source>
</evidence>
<reference evidence="1" key="1">
    <citation type="journal article" date="2021" name="Proc. Natl. Acad. Sci. U.S.A.">
        <title>A Catalog of Tens of Thousands of Viruses from Human Metagenomes Reveals Hidden Associations with Chronic Diseases.</title>
        <authorList>
            <person name="Tisza M.J."/>
            <person name="Buck C.B."/>
        </authorList>
    </citation>
    <scope>NUCLEOTIDE SEQUENCE</scope>
    <source>
        <strain evidence="1">CtX581</strain>
    </source>
</reference>
<organism evidence="1">
    <name type="scientific">Siphoviridae sp. ctX581</name>
    <dbReference type="NCBI Taxonomy" id="2826365"/>
    <lineage>
        <taxon>Viruses</taxon>
        <taxon>Duplodnaviria</taxon>
        <taxon>Heunggongvirae</taxon>
        <taxon>Uroviricota</taxon>
        <taxon>Caudoviricetes</taxon>
    </lineage>
</organism>
<accession>A0A8S5MDS2</accession>
<protein>
    <submittedName>
        <fullName evidence="1">Uncharacterized protein</fullName>
    </submittedName>
</protein>
<dbReference type="EMBL" id="BK014883">
    <property type="protein sequence ID" value="DAD80390.1"/>
    <property type="molecule type" value="Genomic_DNA"/>
</dbReference>
<proteinExistence type="predicted"/>
<sequence>MDVLDKALEHISQLYKEVDYKQPFFTKEETAMIIQYLEKD</sequence>
<name>A0A8S5MDS2_9CAUD</name>